<protein>
    <submittedName>
        <fullName evidence="1">Uncharacterized protein</fullName>
    </submittedName>
</protein>
<evidence type="ECO:0000313" key="1">
    <source>
        <dbReference type="EMBL" id="EMZ22664.1"/>
    </source>
</evidence>
<dbReference type="STRING" id="1235802.C823_03905"/>
<dbReference type="Proteomes" id="UP000012589">
    <property type="component" value="Unassembled WGS sequence"/>
</dbReference>
<sequence length="64" mass="7613">MAVTAILFFNPKNFIMTSCIINVILYLHEQMWYCHAWQIDCKFLVKSDNYVKNKKKTEKHGKTS</sequence>
<dbReference type="EMBL" id="AQFT01000119">
    <property type="protein sequence ID" value="EMZ22664.1"/>
    <property type="molecule type" value="Genomic_DNA"/>
</dbReference>
<comment type="caution">
    <text evidence="1">The sequence shown here is derived from an EMBL/GenBank/DDBJ whole genome shotgun (WGS) entry which is preliminary data.</text>
</comment>
<accession>N2AE29</accession>
<gene>
    <name evidence="1" type="ORF">C823_03905</name>
</gene>
<proteinExistence type="predicted"/>
<dbReference type="AlphaFoldDB" id="N2AE29"/>
<dbReference type="PATRIC" id="fig|1235802.3.peg.4126"/>
<name>N2AE29_9FIRM</name>
<dbReference type="HOGENOM" id="CLU_2861075_0_0_9"/>
<evidence type="ECO:0000313" key="2">
    <source>
        <dbReference type="Proteomes" id="UP000012589"/>
    </source>
</evidence>
<keyword evidence="2" id="KW-1185">Reference proteome</keyword>
<organism evidence="1 2">
    <name type="scientific">Eubacterium plexicaudatum ASF492</name>
    <dbReference type="NCBI Taxonomy" id="1235802"/>
    <lineage>
        <taxon>Bacteria</taxon>
        <taxon>Bacillati</taxon>
        <taxon>Bacillota</taxon>
        <taxon>Clostridia</taxon>
        <taxon>Eubacteriales</taxon>
        <taxon>Eubacteriaceae</taxon>
        <taxon>Eubacterium</taxon>
    </lineage>
</organism>
<reference evidence="1 2" key="1">
    <citation type="journal article" date="2014" name="Genome Announc.">
        <title>Draft genome sequences of the altered schaedler flora, a defined bacterial community from gnotobiotic mice.</title>
        <authorList>
            <person name="Wannemuehler M.J."/>
            <person name="Overstreet A.M."/>
            <person name="Ward D.V."/>
            <person name="Phillips G.J."/>
        </authorList>
    </citation>
    <scope>NUCLEOTIDE SEQUENCE [LARGE SCALE GENOMIC DNA]</scope>
    <source>
        <strain evidence="1 2">ASF492</strain>
    </source>
</reference>